<dbReference type="EMBL" id="CP072758">
    <property type="protein sequence ID" value="QUC23369.1"/>
    <property type="molecule type" value="Genomic_DNA"/>
</dbReference>
<feature type="region of interest" description="Disordered" evidence="1">
    <location>
        <begin position="39"/>
        <end position="79"/>
    </location>
</feature>
<name>A0A8E5HY79_USTVR</name>
<accession>A0A8E5HY79</accession>
<organism evidence="2 3">
    <name type="scientific">Ustilaginoidea virens</name>
    <name type="common">Rice false smut fungus</name>
    <name type="synonym">Villosiclava virens</name>
    <dbReference type="NCBI Taxonomy" id="1159556"/>
    <lineage>
        <taxon>Eukaryota</taxon>
        <taxon>Fungi</taxon>
        <taxon>Dikarya</taxon>
        <taxon>Ascomycota</taxon>
        <taxon>Pezizomycotina</taxon>
        <taxon>Sordariomycetes</taxon>
        <taxon>Hypocreomycetidae</taxon>
        <taxon>Hypocreales</taxon>
        <taxon>Clavicipitaceae</taxon>
        <taxon>Ustilaginoidea</taxon>
    </lineage>
</organism>
<keyword evidence="3" id="KW-1185">Reference proteome</keyword>
<proteinExistence type="predicted"/>
<feature type="compositionally biased region" description="Low complexity" evidence="1">
    <location>
        <begin position="46"/>
        <end position="58"/>
    </location>
</feature>
<dbReference type="AlphaFoldDB" id="A0A8E5HY79"/>
<dbReference type="Proteomes" id="UP000027002">
    <property type="component" value="Chromosome 6"/>
</dbReference>
<evidence type="ECO:0000313" key="2">
    <source>
        <dbReference type="EMBL" id="QUC23369.1"/>
    </source>
</evidence>
<gene>
    <name evidence="2" type="ORF">UV8b_07610</name>
</gene>
<reference evidence="2" key="1">
    <citation type="submission" date="2020-03" db="EMBL/GenBank/DDBJ databases">
        <title>A mixture of massive structural variations and highly conserved coding sequences in Ustilaginoidea virens genome.</title>
        <authorList>
            <person name="Zhang K."/>
            <person name="Zhao Z."/>
            <person name="Zhang Z."/>
            <person name="Li Y."/>
            <person name="Hsiang T."/>
            <person name="Sun W."/>
        </authorList>
    </citation>
    <scope>NUCLEOTIDE SEQUENCE</scope>
    <source>
        <strain evidence="2">UV-8b</strain>
    </source>
</reference>
<sequence length="245" mass="27466">MTKRSLSSPLLHDFMAPLSRSPNLDFHLPFEQHFRALSHAGRTSRDTCSSSASSSRGSKPQHPVYDHDHDHDNSNNNTYNNYNININNSAIGDDDDDYDDFDDGDDDFLVDGLDEYHQGLLHAAASRGPRRFHPSFRRPVCQLQLGAACPAGPRAAPAPTPSSPGRRGSLARPPAARRPAKLVLAPSGLVPAKQLRRESFWSAHQGDELATPRLTLTRYDLRADEDAIYNWKRRGQYFDRWIHAD</sequence>
<evidence type="ECO:0000313" key="3">
    <source>
        <dbReference type="Proteomes" id="UP000027002"/>
    </source>
</evidence>
<feature type="compositionally biased region" description="Basic and acidic residues" evidence="1">
    <location>
        <begin position="64"/>
        <end position="73"/>
    </location>
</feature>
<evidence type="ECO:0000256" key="1">
    <source>
        <dbReference type="SAM" id="MobiDB-lite"/>
    </source>
</evidence>
<dbReference type="OrthoDB" id="4957985at2759"/>
<dbReference type="KEGG" id="uvi:66068387"/>
<dbReference type="GeneID" id="66068387"/>
<feature type="region of interest" description="Disordered" evidence="1">
    <location>
        <begin position="150"/>
        <end position="178"/>
    </location>
</feature>
<protein>
    <submittedName>
        <fullName evidence="2">Uncharacterized protein</fullName>
    </submittedName>
</protein>
<dbReference type="RefSeq" id="XP_043001042.1">
    <property type="nucleotide sequence ID" value="XM_043145107.1"/>
</dbReference>
<feature type="compositionally biased region" description="Low complexity" evidence="1">
    <location>
        <begin position="163"/>
        <end position="174"/>
    </location>
</feature>